<dbReference type="InterPro" id="IPR032675">
    <property type="entry name" value="LRR_dom_sf"/>
</dbReference>
<reference evidence="5" key="1">
    <citation type="submission" date="2023-01" db="EMBL/GenBank/DDBJ databases">
        <title>Metagenome sequencing of chrysophaentin producing Chrysophaeum taylorii.</title>
        <authorList>
            <person name="Davison J."/>
            <person name="Bewley C."/>
        </authorList>
    </citation>
    <scope>NUCLEOTIDE SEQUENCE</scope>
    <source>
        <strain evidence="5">NIES-1699</strain>
    </source>
</reference>
<keyword evidence="1" id="KW-0343">GTPase activation</keyword>
<dbReference type="GO" id="GO:0031267">
    <property type="term" value="F:small GTPase binding"/>
    <property type="evidence" value="ECO:0007669"/>
    <property type="project" value="TreeGrafter"/>
</dbReference>
<dbReference type="Gene3D" id="3.80.10.10">
    <property type="entry name" value="Ribonuclease Inhibitor"/>
    <property type="match status" value="2"/>
</dbReference>
<feature type="compositionally biased region" description="Basic and acidic residues" evidence="4">
    <location>
        <begin position="473"/>
        <end position="485"/>
    </location>
</feature>
<dbReference type="InterPro" id="IPR001611">
    <property type="entry name" value="Leu-rich_rpt"/>
</dbReference>
<dbReference type="Pfam" id="PF13516">
    <property type="entry name" value="LRR_6"/>
    <property type="match status" value="3"/>
</dbReference>
<feature type="compositionally biased region" description="Pro residues" evidence="4">
    <location>
        <begin position="430"/>
        <end position="443"/>
    </location>
</feature>
<dbReference type="Pfam" id="PF13855">
    <property type="entry name" value="LRR_8"/>
    <property type="match status" value="1"/>
</dbReference>
<dbReference type="PANTHER" id="PTHR24113">
    <property type="entry name" value="RAN GTPASE-ACTIVATING PROTEIN 1"/>
    <property type="match status" value="1"/>
</dbReference>
<evidence type="ECO:0000313" key="6">
    <source>
        <dbReference type="Proteomes" id="UP001230188"/>
    </source>
</evidence>
<evidence type="ECO:0000313" key="5">
    <source>
        <dbReference type="EMBL" id="KAJ8605110.1"/>
    </source>
</evidence>
<keyword evidence="2" id="KW-0433">Leucine-rich repeat</keyword>
<keyword evidence="3" id="KW-0677">Repeat</keyword>
<dbReference type="GO" id="GO:0005096">
    <property type="term" value="F:GTPase activator activity"/>
    <property type="evidence" value="ECO:0007669"/>
    <property type="project" value="UniProtKB-KW"/>
</dbReference>
<dbReference type="InterPro" id="IPR003591">
    <property type="entry name" value="Leu-rich_rpt_typical-subtyp"/>
</dbReference>
<sequence length="493" mass="52148">MQGVEKQLKMVRVTSVEDALTILKRAVARGEYVPKEVIARLGATTTLDLGHGDLGAKRAKMLASAIASMPALTSLILANNPLEAAGVEILARAFPKLPSLTTIDLSYNELRNEGAAILGSRLPSLPALSHLLLTCNAIRDDGAKALARGIASLVFLEAFATLELTGNRIGSAGAGALAEVVPDLVGLRSLGLGGGFIGPAGSAVLVDALPRAIALESLNLQGNRSGPDSARRAVELSSPRLAALDLGGNKLCDEGQQDDAFRKRARRTRHVYREPENDLIGLAGALSLKTSLTELSLANNALRDDFIAAVSHFGTLRALNLSLNLLARFDPMLLDLPHLTALDVSFNGISELPESIGRSALARGLRKLDLRRNNLAALPRSVALLPRDCTLCVVANPLRDPPLAVSVHGVDAISSYFRSQPESKEDVHRPPPPPVHFFSPPPGLSHHYRPSSIDAADLAVPPLSAFGTNSARRAADARQDSHSVDTLDSESPS</sequence>
<evidence type="ECO:0000256" key="1">
    <source>
        <dbReference type="ARBA" id="ARBA00022468"/>
    </source>
</evidence>
<dbReference type="GO" id="GO:0005634">
    <property type="term" value="C:nucleus"/>
    <property type="evidence" value="ECO:0007669"/>
    <property type="project" value="TreeGrafter"/>
</dbReference>
<dbReference type="InterPro" id="IPR027038">
    <property type="entry name" value="RanGap"/>
</dbReference>
<comment type="caution">
    <text evidence="5">The sequence shown here is derived from an EMBL/GenBank/DDBJ whole genome shotgun (WGS) entry which is preliminary data.</text>
</comment>
<organism evidence="5 6">
    <name type="scientific">Chrysophaeum taylorii</name>
    <dbReference type="NCBI Taxonomy" id="2483200"/>
    <lineage>
        <taxon>Eukaryota</taxon>
        <taxon>Sar</taxon>
        <taxon>Stramenopiles</taxon>
        <taxon>Ochrophyta</taxon>
        <taxon>Pelagophyceae</taxon>
        <taxon>Pelagomonadales</taxon>
        <taxon>Pelagomonadaceae</taxon>
        <taxon>Chrysophaeum</taxon>
    </lineage>
</organism>
<dbReference type="AlphaFoldDB" id="A0AAD7UHF6"/>
<feature type="region of interest" description="Disordered" evidence="4">
    <location>
        <begin position="418"/>
        <end position="450"/>
    </location>
</feature>
<evidence type="ECO:0000256" key="3">
    <source>
        <dbReference type="ARBA" id="ARBA00022737"/>
    </source>
</evidence>
<dbReference type="SUPFAM" id="SSF52047">
    <property type="entry name" value="RNI-like"/>
    <property type="match status" value="1"/>
</dbReference>
<gene>
    <name evidence="5" type="ORF">CTAYLR_000410</name>
</gene>
<dbReference type="GO" id="GO:0006913">
    <property type="term" value="P:nucleocytoplasmic transport"/>
    <property type="evidence" value="ECO:0007669"/>
    <property type="project" value="TreeGrafter"/>
</dbReference>
<name>A0AAD7UHF6_9STRA</name>
<feature type="region of interest" description="Disordered" evidence="4">
    <location>
        <begin position="470"/>
        <end position="493"/>
    </location>
</feature>
<proteinExistence type="predicted"/>
<dbReference type="SMART" id="SM00364">
    <property type="entry name" value="LRR_BAC"/>
    <property type="match status" value="3"/>
</dbReference>
<dbReference type="EMBL" id="JAQMWT010000317">
    <property type="protein sequence ID" value="KAJ8605110.1"/>
    <property type="molecule type" value="Genomic_DNA"/>
</dbReference>
<dbReference type="GO" id="GO:0005829">
    <property type="term" value="C:cytosol"/>
    <property type="evidence" value="ECO:0007669"/>
    <property type="project" value="TreeGrafter"/>
</dbReference>
<dbReference type="PANTHER" id="PTHR24113:SF12">
    <property type="entry name" value="RAN GTPASE-ACTIVATING PROTEIN 1"/>
    <property type="match status" value="1"/>
</dbReference>
<evidence type="ECO:0000256" key="4">
    <source>
        <dbReference type="SAM" id="MobiDB-lite"/>
    </source>
</evidence>
<evidence type="ECO:0000256" key="2">
    <source>
        <dbReference type="ARBA" id="ARBA00022614"/>
    </source>
</evidence>
<protein>
    <submittedName>
        <fullName evidence="5">Uncharacterized protein</fullName>
    </submittedName>
</protein>
<dbReference type="SUPFAM" id="SSF52058">
    <property type="entry name" value="L domain-like"/>
    <property type="match status" value="1"/>
</dbReference>
<dbReference type="SMART" id="SM00369">
    <property type="entry name" value="LRR_TYP"/>
    <property type="match status" value="5"/>
</dbReference>
<accession>A0AAD7UHF6</accession>
<dbReference type="SMART" id="SM00368">
    <property type="entry name" value="LRR_RI"/>
    <property type="match status" value="8"/>
</dbReference>
<dbReference type="GO" id="GO:0048471">
    <property type="term" value="C:perinuclear region of cytoplasm"/>
    <property type="evidence" value="ECO:0007669"/>
    <property type="project" value="TreeGrafter"/>
</dbReference>
<keyword evidence="6" id="KW-1185">Reference proteome</keyword>
<dbReference type="Proteomes" id="UP001230188">
    <property type="component" value="Unassembled WGS sequence"/>
</dbReference>